<accession>A0A7S3VKG4</accession>
<gene>
    <name evidence="1" type="ORF">DTER00134_LOCUS7047</name>
</gene>
<dbReference type="EMBL" id="HBIP01012415">
    <property type="protein sequence ID" value="CAE0491974.1"/>
    <property type="molecule type" value="Transcribed_RNA"/>
</dbReference>
<evidence type="ECO:0000313" key="1">
    <source>
        <dbReference type="EMBL" id="CAE0491974.1"/>
    </source>
</evidence>
<proteinExistence type="predicted"/>
<protein>
    <submittedName>
        <fullName evidence="1">Uncharacterized protein</fullName>
    </submittedName>
</protein>
<organism evidence="1">
    <name type="scientific">Dunaliella tertiolecta</name>
    <name type="common">Green alga</name>
    <dbReference type="NCBI Taxonomy" id="3047"/>
    <lineage>
        <taxon>Eukaryota</taxon>
        <taxon>Viridiplantae</taxon>
        <taxon>Chlorophyta</taxon>
        <taxon>core chlorophytes</taxon>
        <taxon>Chlorophyceae</taxon>
        <taxon>CS clade</taxon>
        <taxon>Chlamydomonadales</taxon>
        <taxon>Dunaliellaceae</taxon>
        <taxon>Dunaliella</taxon>
    </lineage>
</organism>
<reference evidence="1" key="1">
    <citation type="submission" date="2021-01" db="EMBL/GenBank/DDBJ databases">
        <authorList>
            <person name="Corre E."/>
            <person name="Pelletier E."/>
            <person name="Niang G."/>
            <person name="Scheremetjew M."/>
            <person name="Finn R."/>
            <person name="Kale V."/>
            <person name="Holt S."/>
            <person name="Cochrane G."/>
            <person name="Meng A."/>
            <person name="Brown T."/>
            <person name="Cohen L."/>
        </authorList>
    </citation>
    <scope>NUCLEOTIDE SEQUENCE</scope>
    <source>
        <strain evidence="1">CCMP1320</strain>
    </source>
</reference>
<sequence>MLLMLCCVHRSGAAATAGVTTPNSSSCCCPHWLTPLAHAVPICCQLKAAAAAAATAHVSIYLYLTKPMSLAYSRKHWRQMLMPYLRIRPWWLPHTRHDLLPEPMPVPRLGWQFHTFSNPMLIAGHLVAVWEAPACCVRRTGLGRKSKLAAAKKTRHAPEGQECGFERGGLQEAGLQLKPGSCVKPLLTCLHPVAENKVF</sequence>
<name>A0A7S3VKG4_DUNTE</name>
<dbReference type="AlphaFoldDB" id="A0A7S3VKG4"/>